<evidence type="ECO:0000313" key="3">
    <source>
        <dbReference type="EMBL" id="RMZ66324.1"/>
    </source>
</evidence>
<feature type="region of interest" description="Disordered" evidence="2">
    <location>
        <begin position="199"/>
        <end position="271"/>
    </location>
</feature>
<keyword evidence="1" id="KW-0175">Coiled coil</keyword>
<feature type="coiled-coil region" evidence="1">
    <location>
        <begin position="61"/>
        <end position="95"/>
    </location>
</feature>
<dbReference type="Proteomes" id="UP000265663">
    <property type="component" value="Unassembled WGS sequence"/>
</dbReference>
<dbReference type="AlphaFoldDB" id="A0A3M7LVS1"/>
<organism evidence="3 4">
    <name type="scientific">Pyrenophora seminiperda CCB06</name>
    <dbReference type="NCBI Taxonomy" id="1302712"/>
    <lineage>
        <taxon>Eukaryota</taxon>
        <taxon>Fungi</taxon>
        <taxon>Dikarya</taxon>
        <taxon>Ascomycota</taxon>
        <taxon>Pezizomycotina</taxon>
        <taxon>Dothideomycetes</taxon>
        <taxon>Pleosporomycetidae</taxon>
        <taxon>Pleosporales</taxon>
        <taxon>Pleosporineae</taxon>
        <taxon>Pleosporaceae</taxon>
        <taxon>Pyrenophora</taxon>
    </lineage>
</organism>
<protein>
    <submittedName>
        <fullName evidence="3">Pogo transposable</fullName>
    </submittedName>
</protein>
<proteinExistence type="predicted"/>
<evidence type="ECO:0000256" key="2">
    <source>
        <dbReference type="SAM" id="MobiDB-lite"/>
    </source>
</evidence>
<sequence>MKPELIIKSFQATSVWPMDADAILKRFNNHPQKQNEDLAIREHGDGDSWLQLRKFFDAAVANKAKVEAKRLSQSLHSLQVNNELLRDQNAGLQQELDAKGKTKAAKHTMDLQQREEYHGGAVLWSPRKIREARARDAVKRDEAEQQQLQKARDRDLKAAASLYRKQQQEAAKVARQKAAEERRELKKARAAELAAERALKKQQRDAATAEISLNGANTSKRKVSRSSAKNQTKRRRVVGAASRVDAAPEAPPPPTQKTRTRSIRPPKKLAE</sequence>
<name>A0A3M7LVS1_9PLEO</name>
<reference evidence="3 4" key="1">
    <citation type="journal article" date="2014" name="PLoS ONE">
        <title>De novo Genome Assembly of the Fungal Plant Pathogen Pyrenophora semeniperda.</title>
        <authorList>
            <person name="Soliai M.M."/>
            <person name="Meyer S.E."/>
            <person name="Udall J.A."/>
            <person name="Elzinga D.E."/>
            <person name="Hermansen R.A."/>
            <person name="Bodily P.M."/>
            <person name="Hart A.A."/>
            <person name="Coleman C.E."/>
        </authorList>
    </citation>
    <scope>NUCLEOTIDE SEQUENCE [LARGE SCALE GENOMIC DNA]</scope>
    <source>
        <strain evidence="3 4">CCB06</strain>
        <tissue evidence="3">Mycelium</tissue>
    </source>
</reference>
<dbReference type="OrthoDB" id="3797698at2759"/>
<feature type="compositionally biased region" description="Basic residues" evidence="2">
    <location>
        <begin position="258"/>
        <end position="271"/>
    </location>
</feature>
<dbReference type="EMBL" id="KE747806">
    <property type="protein sequence ID" value="RMZ66324.1"/>
    <property type="molecule type" value="Genomic_DNA"/>
</dbReference>
<gene>
    <name evidence="3" type="ORF">GMOD_00005438</name>
</gene>
<keyword evidence="4" id="KW-1185">Reference proteome</keyword>
<evidence type="ECO:0000256" key="1">
    <source>
        <dbReference type="SAM" id="Coils"/>
    </source>
</evidence>
<evidence type="ECO:0000313" key="4">
    <source>
        <dbReference type="Proteomes" id="UP000265663"/>
    </source>
</evidence>
<accession>A0A3M7LVS1</accession>